<accession>A0ABY7BJ37</accession>
<gene>
    <name evidence="1" type="ORF">OTJ99_000373</name>
</gene>
<name>A0ABY7BJ37_9FIRM</name>
<dbReference type="RefSeq" id="WP_157841359.1">
    <property type="nucleotide sequence ID" value="NZ_CP113864.1"/>
</dbReference>
<keyword evidence="2" id="KW-1185">Reference proteome</keyword>
<reference evidence="1" key="1">
    <citation type="submission" date="2022-12" db="EMBL/GenBank/DDBJ databases">
        <authorList>
            <person name="Bing R.G."/>
            <person name="Willard D.J."/>
            <person name="Manesh M.J.H."/>
            <person name="Laemthong T."/>
            <person name="Crosby J.R."/>
            <person name="Kelly R.M."/>
        </authorList>
    </citation>
    <scope>NUCLEOTIDE SEQUENCE</scope>
    <source>
        <strain evidence="1">DSM 8991</strain>
    </source>
</reference>
<dbReference type="Proteomes" id="UP001164745">
    <property type="component" value="Chromosome"/>
</dbReference>
<organism evidence="1 2">
    <name type="scientific">Caldicellulosiruptor naganoensis</name>
    <dbReference type="NCBI Taxonomy" id="29324"/>
    <lineage>
        <taxon>Bacteria</taxon>
        <taxon>Bacillati</taxon>
        <taxon>Bacillota</taxon>
        <taxon>Bacillota incertae sedis</taxon>
        <taxon>Caldicellulosiruptorales</taxon>
        <taxon>Caldicellulosiruptoraceae</taxon>
        <taxon>Caldicellulosiruptor</taxon>
    </lineage>
</organism>
<proteinExistence type="predicted"/>
<evidence type="ECO:0000313" key="1">
    <source>
        <dbReference type="EMBL" id="WAM31892.1"/>
    </source>
</evidence>
<protein>
    <submittedName>
        <fullName evidence="1">Uncharacterized protein</fullName>
    </submittedName>
</protein>
<evidence type="ECO:0000313" key="2">
    <source>
        <dbReference type="Proteomes" id="UP001164745"/>
    </source>
</evidence>
<dbReference type="EMBL" id="CP113864">
    <property type="protein sequence ID" value="WAM31892.1"/>
    <property type="molecule type" value="Genomic_DNA"/>
</dbReference>
<sequence>MGFIGLGNIFGLLNWNDSKIGNNKPFSCFGRPTPSALDEEKEQHKYCRVY</sequence>